<evidence type="ECO:0000256" key="3">
    <source>
        <dbReference type="ARBA" id="ARBA00023157"/>
    </source>
</evidence>
<dbReference type="InterPro" id="IPR036772">
    <property type="entry name" value="SRCR-like_dom_sf"/>
</dbReference>
<proteinExistence type="predicted"/>
<dbReference type="Proteomes" id="UP000261580">
    <property type="component" value="Unassembled WGS sequence"/>
</dbReference>
<reference evidence="6" key="1">
    <citation type="submission" date="2025-08" db="UniProtKB">
        <authorList>
            <consortium name="Ensembl"/>
        </authorList>
    </citation>
    <scope>IDENTIFICATION</scope>
</reference>
<keyword evidence="7" id="KW-1185">Reference proteome</keyword>
<evidence type="ECO:0000313" key="6">
    <source>
        <dbReference type="Ensembl" id="ENSNBRP00000007395.1"/>
    </source>
</evidence>
<dbReference type="Pfam" id="PF00530">
    <property type="entry name" value="SRCR"/>
    <property type="match status" value="1"/>
</dbReference>
<evidence type="ECO:0000256" key="1">
    <source>
        <dbReference type="ARBA" id="ARBA00022729"/>
    </source>
</evidence>
<dbReference type="STRING" id="32507.ENSNBRP00000007395"/>
<keyword evidence="2" id="KW-0677">Repeat</keyword>
<accession>A0A3Q4GE69</accession>
<comment type="caution">
    <text evidence="4">Lacks conserved residue(s) required for the propagation of feature annotation.</text>
</comment>
<dbReference type="SUPFAM" id="SSF56487">
    <property type="entry name" value="SRCR-like"/>
    <property type="match status" value="2"/>
</dbReference>
<evidence type="ECO:0000259" key="5">
    <source>
        <dbReference type="PROSITE" id="PS50287"/>
    </source>
</evidence>
<organism evidence="6 7">
    <name type="scientific">Neolamprologus brichardi</name>
    <name type="common">Fairy cichlid</name>
    <name type="synonym">Lamprologus brichardi</name>
    <dbReference type="NCBI Taxonomy" id="32507"/>
    <lineage>
        <taxon>Eukaryota</taxon>
        <taxon>Metazoa</taxon>
        <taxon>Chordata</taxon>
        <taxon>Craniata</taxon>
        <taxon>Vertebrata</taxon>
        <taxon>Euteleostomi</taxon>
        <taxon>Actinopterygii</taxon>
        <taxon>Neopterygii</taxon>
        <taxon>Teleostei</taxon>
        <taxon>Neoteleostei</taxon>
        <taxon>Acanthomorphata</taxon>
        <taxon>Ovalentaria</taxon>
        <taxon>Cichlomorphae</taxon>
        <taxon>Cichliformes</taxon>
        <taxon>Cichlidae</taxon>
        <taxon>African cichlids</taxon>
        <taxon>Pseudocrenilabrinae</taxon>
        <taxon>Lamprologini</taxon>
        <taxon>Neolamprologus</taxon>
    </lineage>
</organism>
<evidence type="ECO:0000256" key="4">
    <source>
        <dbReference type="PROSITE-ProRule" id="PRU00196"/>
    </source>
</evidence>
<dbReference type="Ensembl" id="ENSNBRT00000007603.1">
    <property type="protein sequence ID" value="ENSNBRP00000007395.1"/>
    <property type="gene ID" value="ENSNBRG00000005776.1"/>
</dbReference>
<dbReference type="GeneTree" id="ENSGT01120000273102"/>
<dbReference type="AlphaFoldDB" id="A0A3Q4GE69"/>
<dbReference type="PRINTS" id="PR00258">
    <property type="entry name" value="SPERACTRCPTR"/>
</dbReference>
<dbReference type="InterPro" id="IPR001190">
    <property type="entry name" value="SRCR"/>
</dbReference>
<feature type="domain" description="SRCR" evidence="5">
    <location>
        <begin position="194"/>
        <end position="237"/>
    </location>
</feature>
<dbReference type="Gene3D" id="3.10.250.10">
    <property type="entry name" value="SRCR-like domain"/>
    <property type="match status" value="1"/>
</dbReference>
<keyword evidence="3" id="KW-1015">Disulfide bond</keyword>
<feature type="domain" description="SRCR" evidence="5">
    <location>
        <begin position="110"/>
        <end position="158"/>
    </location>
</feature>
<dbReference type="SMART" id="SM00202">
    <property type="entry name" value="SR"/>
    <property type="match status" value="1"/>
</dbReference>
<evidence type="ECO:0000313" key="7">
    <source>
        <dbReference type="Proteomes" id="UP000261580"/>
    </source>
</evidence>
<dbReference type="GO" id="GO:0016020">
    <property type="term" value="C:membrane"/>
    <property type="evidence" value="ECO:0007669"/>
    <property type="project" value="InterPro"/>
</dbReference>
<sequence>MSHRTQGRQSLFTHRFTAENSVTGKSSSTALNGKWTDSYTALSTQSAVYNMPHSPTHTSISKHKCKLNYFHTHSHSDERIGGCSFDLALIFFFKLTLFFADDSLLLLEPVRLVGGAHRCAGTLKVKHLGEWRPVDVSDWTLEEAAVVCEQLDCGLAVSVGQRVESSDLFKELLEQNLLSLILIFSDINSFSVQSLIMSGLGRASCCAGILEPKHLGKWRPVKGDSWTQNEAAIICEHDALRRSMWLISRDCLLSRSLLGQCAASCELSLTSIFDITCSAPYSTPCTLMTLHQPTQATSSSSMPTADGCPSLSLFLLDLSSC</sequence>
<dbReference type="PANTHER" id="PTHR19331">
    <property type="entry name" value="SCAVENGER RECEPTOR DOMAIN-CONTAINING"/>
    <property type="match status" value="1"/>
</dbReference>
<evidence type="ECO:0000256" key="2">
    <source>
        <dbReference type="ARBA" id="ARBA00022737"/>
    </source>
</evidence>
<dbReference type="PROSITE" id="PS50287">
    <property type="entry name" value="SRCR_2"/>
    <property type="match status" value="2"/>
</dbReference>
<keyword evidence="1" id="KW-0732">Signal</keyword>
<reference evidence="6" key="2">
    <citation type="submission" date="2025-09" db="UniProtKB">
        <authorList>
            <consortium name="Ensembl"/>
        </authorList>
    </citation>
    <scope>IDENTIFICATION</scope>
</reference>
<name>A0A3Q4GE69_NEOBR</name>
<protein>
    <recommendedName>
        <fullName evidence="5">SRCR domain-containing protein</fullName>
    </recommendedName>
</protein>
<dbReference type="Bgee" id="ENSNBRG00000005776">
    <property type="expression patterns" value="Expressed in liver"/>
</dbReference>